<comment type="caution">
    <text evidence="3">The sequence shown here is derived from an EMBL/GenBank/DDBJ whole genome shotgun (WGS) entry which is preliminary data.</text>
</comment>
<dbReference type="Gene3D" id="4.10.1080.10">
    <property type="entry name" value="TSP type-3 repeat"/>
    <property type="match status" value="1"/>
</dbReference>
<dbReference type="InterPro" id="IPR025592">
    <property type="entry name" value="DUF4347"/>
</dbReference>
<sequence>MRIKKTINNLVTYVFSLLIITFTTNIKAEEHISSLEENTIYLFDSAVKDIDHLSKTITQPIYTINPTQSVLLQFADIAKAHPNAKDWHIISHGQSGELQLGSERWNKPWLEQTDVSNLLDIMPKNSHWHLYACDLAKGEVGKAFVDDLARAMKVSISASTNKTGVIAGADTLLEYPLASNHKSRAHQLNFQGYRYSLSLQALQDWANNLTTTEPQLITYHNADPLFSALETRHVPFLNSVLQKGTLTTVPDIADAITAIIKIESYTFNADSATLPVEAIPNRADYDSLGLTSTDFLLNENLTYFNALLGSSSKALNNFTHYIKSSEVDYSAGFGRSVDISDDGMTIAVWAENASAGTYARGAVYIYRREGDSWEEVKILRIDTNDFTQSMSMSGNGTRVVLTNEAGSYVFIAPKVDGETNWRGNWERKGTISMTRFDEQRVNLSADGSTVVVGGDYRDRYNPRNTEYTYRFNELDNKFDQYDITRRTTFLDGSEPNSQDISADGTVYVIGDWERDLVYIYSDNGVEFISQQIEKADGFEFGHGVAINDMGDRIAVVEFLRNAIYIYDRNDADNSWQQTQILQLTEKIDPTISSTERPSRVEMSPDGNKIAVVSLKPSVHVYDISNSDSTTWQETEETILLDHRPNSFGGLGLTDISFNGSQIVVGARLDDSGYSGVLTDSDDNDVFDDNDVSSTNSTISGSTNEINSGAVYVVEYQPTFALDTIEELQARNDAIKILIEWATEVPGAQRPEALHYSVAGITDVIGTDDGTNFTGNLNDINTQLRVLKLDDMTLVQPLVNDINAILSFTADAAFLPQPDDDLYNAVGLDAEPDTPELDAIDVTIADFLNIEAGGSGMTVVEIQAFIRKTNNLNILFDYSADQGNGSSGVIVPEWINYDGATIINVEPLRVADYNLGLELQTYTTEEQIQDMVDAINALLDFASGDSSIPPSFTDYQNAGFTDFRKDNVAIANVALTKLETISLASVQDYISSVTKLVKYALGEAPDSPPLKSDYDKVGVLSVGENIVDYLNGHLSKEVINRFNAFFKTDIYGGYELGDRVEISDDGHTVAAFTDNGRFYVYRLIDEVWQPVYKNEDSFYQWFRSDFSMSADGRRIVAVNRYNVYTYDVNLQEGEPNWRSWSEATRHQYQGSDSALVNVELSADGKTLLVGNLHHKKNGSGIQEGMVKVFQEENGTWTERGHWTGQNNYDHFGAVDSFDVSEDGRVIAIGFYKQGQSRGYVDILNRNANGTSWSLSSNDIAHDDLSASNGENDDQFGITLSLSRNGTRLAVSAPQEDGEPTDEVDDRGAVYIFDYQAGTGWAQTEILRHREANVDDKFGSRLELSPDGFSLVVSTAVEDAVYLYDLSSNDTSLWQHSETVVSSISNEKEAFGRSLAINGNEILVGAPGNQADYQGVVTNTSGNTVSDGSPIFGVGDTSSEGQTSTDFVNTNWYTQNNGNGYENGAVYALVQGVLITLEYLQARIDGSNAILAWAAGGEDAPSPQQYDDAEVIGVSDLNLNDINTQLQTLAHSDMADVQPMVHAINALLDHSNSTTPAGSPSRDDYRLAGVPVWLPLADMNNLIENQNYSIQDILALIPLPAPILSVDKPLHIDDPVAWLNQAKTDQLFIDYQTINPATTLNVVWQVRESASSSWVDIGLSGAYYELQGSHTEGDEYRLKLLVDSTDASDVSFSLTSDSTGPATALIDDINMSYDASLPPQIDVAYRLLSHLEPVSTPFKRKVHTWYRVLENGSLETIADDQDQYTPIALDEDLTLIIRITYFDDADNLILARNILTPAVIAAPSSADLKALAEKLELTLTPDGISVGTSVSLTSADQTEINNVSNVTPSYRWEHLSLSGVALERQESYVARNMDVGQRIRLVLTLTDSGTNETLTLHSLPSSVVQANAAGLDTFPLLLQFDRNTQRLSLTDASTERVTEYATEHGLINPAYEWLRIAEQGGFDDGAQQVGSSALGYILTANDETYRHALRLSFDSLSNESVTLFSAITRPWDDGSADRDLQTELERLRYMDVLTLNGGSDPAIVGNILQASLLGSVEEKDMLPQTIDYQWYQSTSGELSNETTSIYTVAGNDGGETLHATATFTDTLGEVSPALTSPSRAVSTAAITDGWEVSISPYVDTLLVGQVLTADHRIVDTANGESVSYTWYRLDNPSDWSTAKEIITAADQRSYTITIDDLDKHFGLKATLSTASFGNFDATDVTPSAVLAPSGNAYSLTATILPLDIYNNSQLSYDYAITINGATVSVPASRFSAEWFAAPSKRELQAKASTRQSIDPLDLTNIDGQHIELLLTYTSGSDVVAASFYSSTVVSAADTPTLFDSWYSVITMSDTPAILTSSTDLIDADSTETDAPNSSYNVTYRFFSDQAPKTEYTDLTLLAQDLPSTGSVRVEALQTSTANSSVTRTLVKSFDFRASEVYRIRTLAKPRLEFEKPLHPNDIMGLQNQVAVEQGVAALRASAPSVNVVYQWQSKTGDNGMWLSVGWVGVGTNLTTYRDLLSLTENTQYRLAIIASDQTYSDTLYSDVSVRVQSSSQPDYDIIFDDVAIPRVLTPMNVSTMLHRNGQGAVYGVRQVRWEVLNEQGVIVQSTEGETYTPASAHEGLKVRVSVTYFDENDVVLVEASHLSEAIAPAFTSQPIEQLALNLSLKLVPDGVSVGTTVGFNDTDMAAIAASSLVPQYQWQHGDVGDWRDITGAIEASYTAQNSDETKRLRVLLTLTDGNDTLERISQLSGVVQGNDADLESFTLFLQFDSNSQLLSLTNASAMHINQFINDNNLMNPSYQWRRVAPSGDFDRGARDVGNNPNGYIFISDDIGFSHGLRVTLETATGQTVSLQSDMTPEWKDDVSAGDDMQTALERKRYMDILALKGGSTPALDGNVLQAVLLGSIPEKDVMPPGRTYVWSRNGSGIEDAAANAYTVDMVEDAGTSLQASVSWNEGERHRTLMSDTRAVSTDNTTLPWAVTMSPQVARLPVGQVLSATHRALQDDEDVSYQWYHLSGPAAWDSKQIISGATRPDYTAKADDVGSWLGVEATIAKVGDQYIAQVESTVLVSDVAIDEALSLNAMITPIDLYKDSVLGYDVSLVRNGTLEDLAEDAVSAQWYAVNNLSALNQPSSTWGPILNPANLAPHVNQYVILVLRYNDDDDVLSVTVASDSVVQDMDEPAEFTNWFSTITLTPDRPAISMSVADVEANSLSETVPPSPITYAVAYTFISDIAPSIVFNDLAALAEQYPDTAQVTVKAIEQSMMNTQSRTLSANFVFNIDEAYQILMLNKPILGHDFPLHPNDTVGLQNEEQLRHEVTTLLSNTKNITVTYQWERSIDRNTWSNVGLATASYADLSSLMQGMHYRLVLSSHNTETNINVPIKSLSSSAVISSNTDDYDIIFDDLAIPSMYIPTSVSTKLHRNDLDAPFSERQVRWEVVDEQGVIVQSTEGENYTPTSADEGLRLRVTVTYLDESDVVLVQASRLSEIIAPASTSQPIEQLAQALSLKLAPDGVSVGTTVGFNDTDMAVIAASSLVPQYQWQHGDVGDWRDITGAIEASYTAQNSDETKRLRVLLTLTDGNDTLERISQLSGVVQGNDADLESFTLFLQFDSNSQLLSLTNASAMHINQFINDNNLMNPSYQWRRVAPSGDFDRGARDVGNNPDGYIFISDDIGFSHGLRVTLETATGQTVSLQSDMTPEWKDDVSAGDDMQTALERKRYMDILALKGGSTPALEGNVLQAVLLGSIPEKDVMPPGRTYVWSRNGSGIEDAAANAYTVDMVEDAGTSLQASVSWNEGERHRTLMSDTRAVSTDNTTLPWAVTMSPQVARLPVGQLLSATHRALQDDEDVSYQWYHLSGPAAWDSKQIISGATRPDYTAKAEDVGSWLGVEATIAITGAQYIAQVESTVLVSDVAIDEALSLNAKITPIDLYKDSVLGYDVSLVRNGTLEDLAEDAVSAQWYAVNNLSALNQPSSTWVPILNPANLAPHVNQYVVLMLRYNDDGDILSVTVASDSVVQDMDEPAEFANWFSTITLTPDRPALLSSITGLAPDDDESIGPETGVYTMDYHYSSNEAPSIVFQDLISLSEQYPETVQLTVTAIQQDRLDTHLSRKLAATFALHIDEADILSTLTRPQLQHQSPLLPSGTIGLQNQTKIENELTDLAARNANLIVTYQWEVSHDNGMTWDVIGMERANYIDLSSLQVLAQYRLALAAENKNNGNIVRILSLSSEAVQSDPRSSDIDGDGILNEWDKDMDGDGVPNAQDISPEVASESHDIDGDGIADDGSIVTRTVDIISDQSYLIKPLEIVRFVPISLANGGSISTASVYQGRISIVDNTLVYAAPLELPQQLYIEYTVTLPDGSTEERLLLLVNDSTVSSDSPRFIDVSPKDIQAVSLFTPIRDLAPEATDVLGNPLPVSLDSNLVRLRPGNNVVYWRSKDSFRNTEQVTGQLIRIFPMVDFGQGLDIYEGTQATVSVHLNGKSPTYPVTVPVIFDSTSSTSDENDHLLLAVQNVVINSGREGKLVFDVVADNKVEGAETLTLLLGDNVNKGPKHRQVLTIQETPVKPNVRAQVIDSLGERQSLLPKGSEEPFYLEVVVSDSTIPTELYWSHSYAQGEKAFIGVTMEDELQLLPSSLATGRHRFDVEARPLDTTIDPIISSVDIRVIDITQLSLDADSDNDGIPDQAEGLSDTDGDLIPDYLDAVDSCELQVIDNERAVNGGFVLQSSAGSCVMLGMVSEQVGDYSPYVEGQDVATNTAIPVDDSYTAQFNDSDLSNFVITNVLDESVSIVLPLMTPYSERGVFRKYTEASGWFDFDTSEEGSELRYAKGELGFCPPPGADDYQVEPLMGANCLEVTIKDGGIHDSDGERNGTIDDPAYMVYAERKMTFSPITVSHDYDPLLRLSEHEIEFDVCEYIDLVPCNIELVGFETLLGLPSSINDTNVMVVVPAGESSVEGRVLILVDGMVYQLKTTILLLENDMIDSETAEIHSTGGTINTWLLWLLLVLVGGRIFNKNSLYDRYIPYMKNRY</sequence>
<feature type="transmembrane region" description="Helical" evidence="1">
    <location>
        <begin position="4990"/>
        <end position="5007"/>
    </location>
</feature>
<dbReference type="SUPFAM" id="SSF75011">
    <property type="entry name" value="3-carboxy-cis,cis-mucoante lactonizing enzyme"/>
    <property type="match status" value="1"/>
</dbReference>
<dbReference type="InterPro" id="IPR013519">
    <property type="entry name" value="Int_alpha_beta-p"/>
</dbReference>
<feature type="domain" description="DUF4347" evidence="2">
    <location>
        <begin position="42"/>
        <end position="183"/>
    </location>
</feature>
<protein>
    <recommendedName>
        <fullName evidence="2">DUF4347 domain-containing protein</fullName>
    </recommendedName>
</protein>
<dbReference type="Pfam" id="PF14312">
    <property type="entry name" value="FG-GAP_2"/>
    <property type="match status" value="1"/>
</dbReference>
<dbReference type="SMART" id="SM00191">
    <property type="entry name" value="Int_alpha"/>
    <property type="match status" value="3"/>
</dbReference>
<dbReference type="InterPro" id="IPR013517">
    <property type="entry name" value="FG-GAP"/>
</dbReference>
<dbReference type="Pfam" id="PF14252">
    <property type="entry name" value="DUF4347"/>
    <property type="match status" value="1"/>
</dbReference>
<dbReference type="SUPFAM" id="SSF103647">
    <property type="entry name" value="TSP type-3 repeat"/>
    <property type="match status" value="1"/>
</dbReference>
<dbReference type="GO" id="GO:0005509">
    <property type="term" value="F:calcium ion binding"/>
    <property type="evidence" value="ECO:0007669"/>
    <property type="project" value="InterPro"/>
</dbReference>
<evidence type="ECO:0000259" key="2">
    <source>
        <dbReference type="Pfam" id="PF14252"/>
    </source>
</evidence>
<dbReference type="PROSITE" id="PS51470">
    <property type="entry name" value="FG_GAP"/>
    <property type="match status" value="2"/>
</dbReference>
<gene>
    <name evidence="3" type="ORF">CTM89_19440</name>
</gene>
<dbReference type="Gene3D" id="2.130.10.10">
    <property type="entry name" value="YVTN repeat-like/Quinoprotein amine dehydrogenase"/>
    <property type="match status" value="1"/>
</dbReference>
<evidence type="ECO:0000256" key="1">
    <source>
        <dbReference type="SAM" id="Phobius"/>
    </source>
</evidence>
<dbReference type="EMBL" id="PYOJ01000039">
    <property type="protein sequence ID" value="PSV86987.1"/>
    <property type="molecule type" value="Genomic_DNA"/>
</dbReference>
<keyword evidence="1" id="KW-0812">Transmembrane</keyword>
<keyword evidence="1" id="KW-0472">Membrane</keyword>
<reference evidence="3 4" key="1">
    <citation type="submission" date="2018-03" db="EMBL/GenBank/DDBJ databases">
        <title>Whole genome sequencing of Histamine producing bacteria.</title>
        <authorList>
            <person name="Butler K."/>
        </authorList>
    </citation>
    <scope>NUCLEOTIDE SEQUENCE [LARGE SCALE GENOMIC DNA]</scope>
    <source>
        <strain evidence="3 4">ATCC 33979</strain>
    </source>
</reference>
<evidence type="ECO:0000313" key="4">
    <source>
        <dbReference type="Proteomes" id="UP000240410"/>
    </source>
</evidence>
<accession>A0A2T3M5D0</accession>
<keyword evidence="1" id="KW-1133">Transmembrane helix</keyword>
<dbReference type="PANTHER" id="PTHR36220">
    <property type="entry name" value="UNNAMED PRODUCT"/>
    <property type="match status" value="1"/>
</dbReference>
<proteinExistence type="predicted"/>
<dbReference type="RefSeq" id="WP_107277475.1">
    <property type="nucleotide sequence ID" value="NZ_PYOJ01000039.1"/>
</dbReference>
<evidence type="ECO:0000313" key="3">
    <source>
        <dbReference type="EMBL" id="PSV86987.1"/>
    </source>
</evidence>
<dbReference type="OrthoDB" id="5813397at2"/>
<dbReference type="Gene3D" id="2.60.40.2700">
    <property type="match status" value="6"/>
</dbReference>
<dbReference type="InterPro" id="IPR015943">
    <property type="entry name" value="WD40/YVTN_repeat-like_dom_sf"/>
</dbReference>
<dbReference type="PANTHER" id="PTHR36220:SF1">
    <property type="entry name" value="GAMMA TUBULIN COMPLEX COMPONENT C-TERMINAL DOMAIN-CONTAINING PROTEIN"/>
    <property type="match status" value="1"/>
</dbReference>
<organism evidence="3 4">
    <name type="scientific">Photobacterium leiognathi</name>
    <dbReference type="NCBI Taxonomy" id="553611"/>
    <lineage>
        <taxon>Bacteria</taxon>
        <taxon>Pseudomonadati</taxon>
        <taxon>Pseudomonadota</taxon>
        <taxon>Gammaproteobacteria</taxon>
        <taxon>Vibrionales</taxon>
        <taxon>Vibrionaceae</taxon>
        <taxon>Photobacterium</taxon>
    </lineage>
</organism>
<dbReference type="InterPro" id="IPR028974">
    <property type="entry name" value="TSP_type-3_rpt"/>
</dbReference>
<dbReference type="Proteomes" id="UP000240410">
    <property type="component" value="Unassembled WGS sequence"/>
</dbReference>
<dbReference type="SUPFAM" id="SSF82171">
    <property type="entry name" value="DPP6 N-terminal domain-like"/>
    <property type="match status" value="1"/>
</dbReference>
<name>A0A2T3M5D0_PHOLE</name>